<evidence type="ECO:0000259" key="1">
    <source>
        <dbReference type="Pfam" id="PF13333"/>
    </source>
</evidence>
<comment type="caution">
    <text evidence="2">The sequence shown here is derived from an EMBL/GenBank/DDBJ whole genome shotgun (WGS) entry which is preliminary data.</text>
</comment>
<dbReference type="EMBL" id="JBHUEK010000025">
    <property type="protein sequence ID" value="MFD1780148.1"/>
    <property type="molecule type" value="Genomic_DNA"/>
</dbReference>
<sequence>MSRKANCWDNAVIESFFSQLKTEAPCFYPVNKPSILKKSFEKYIRYYNEVRIQSRIGFVSPKKYYSNYLQSLKGAFNLLNVRVTT</sequence>
<dbReference type="PANTHER" id="PTHR46889:SF4">
    <property type="entry name" value="TRANSPOSASE INSO FOR INSERTION SEQUENCE ELEMENT IS911B-RELATED"/>
    <property type="match status" value="1"/>
</dbReference>
<dbReference type="InterPro" id="IPR012337">
    <property type="entry name" value="RNaseH-like_sf"/>
</dbReference>
<dbReference type="SUPFAM" id="SSF53098">
    <property type="entry name" value="Ribonuclease H-like"/>
    <property type="match status" value="1"/>
</dbReference>
<gene>
    <name evidence="2" type="ORF">ACFSFW_15890</name>
</gene>
<protein>
    <submittedName>
        <fullName evidence="2">IS3 family transposase</fullName>
    </submittedName>
</protein>
<dbReference type="RefSeq" id="WP_388040337.1">
    <property type="nucleotide sequence ID" value="NZ_JBHUEK010000025.1"/>
</dbReference>
<evidence type="ECO:0000313" key="2">
    <source>
        <dbReference type="EMBL" id="MFD1780148.1"/>
    </source>
</evidence>
<accession>A0ABW4MRJ2</accession>
<name>A0ABW4MRJ2_9BACI</name>
<organism evidence="2 3">
    <name type="scientific">Fredinandcohnia salidurans</name>
    <dbReference type="NCBI Taxonomy" id="2595041"/>
    <lineage>
        <taxon>Bacteria</taxon>
        <taxon>Bacillati</taxon>
        <taxon>Bacillota</taxon>
        <taxon>Bacilli</taxon>
        <taxon>Bacillales</taxon>
        <taxon>Bacillaceae</taxon>
        <taxon>Fredinandcohnia</taxon>
    </lineage>
</organism>
<dbReference type="Proteomes" id="UP001597227">
    <property type="component" value="Unassembled WGS sequence"/>
</dbReference>
<dbReference type="Pfam" id="PF13333">
    <property type="entry name" value="rve_2"/>
    <property type="match status" value="1"/>
</dbReference>
<keyword evidence="3" id="KW-1185">Reference proteome</keyword>
<feature type="domain" description="Integrase catalytic" evidence="1">
    <location>
        <begin position="14"/>
        <end position="66"/>
    </location>
</feature>
<dbReference type="InterPro" id="IPR050900">
    <property type="entry name" value="Transposase_IS3/IS150/IS904"/>
</dbReference>
<proteinExistence type="predicted"/>
<dbReference type="PANTHER" id="PTHR46889">
    <property type="entry name" value="TRANSPOSASE INSF FOR INSERTION SEQUENCE IS3B-RELATED"/>
    <property type="match status" value="1"/>
</dbReference>
<dbReference type="InterPro" id="IPR001584">
    <property type="entry name" value="Integrase_cat-core"/>
</dbReference>
<reference evidence="3" key="1">
    <citation type="journal article" date="2019" name="Int. J. Syst. Evol. Microbiol.">
        <title>The Global Catalogue of Microorganisms (GCM) 10K type strain sequencing project: providing services to taxonomists for standard genome sequencing and annotation.</title>
        <authorList>
            <consortium name="The Broad Institute Genomics Platform"/>
            <consortium name="The Broad Institute Genome Sequencing Center for Infectious Disease"/>
            <person name="Wu L."/>
            <person name="Ma J."/>
        </authorList>
    </citation>
    <scope>NUCLEOTIDE SEQUENCE [LARGE SCALE GENOMIC DNA]</scope>
    <source>
        <strain evidence="3">CCUG 15531</strain>
    </source>
</reference>
<evidence type="ECO:0000313" key="3">
    <source>
        <dbReference type="Proteomes" id="UP001597227"/>
    </source>
</evidence>